<feature type="region of interest" description="Disordered" evidence="1">
    <location>
        <begin position="27"/>
        <end position="49"/>
    </location>
</feature>
<reference evidence="2 3" key="1">
    <citation type="submission" date="2021-03" db="EMBL/GenBank/DDBJ databases">
        <title>The first data on the complete genome of the tetrodotoxin-producing bacterium.</title>
        <authorList>
            <person name="Melnikova D.I."/>
            <person name="Nijland R."/>
            <person name="Magarlamov T.Y."/>
        </authorList>
    </citation>
    <scope>NUCLEOTIDE SEQUENCE [LARGE SCALE GENOMIC DNA]</scope>
    <source>
        <strain evidence="2 3">1839</strain>
    </source>
</reference>
<keyword evidence="3" id="KW-1185">Reference proteome</keyword>
<organism evidence="2 3">
    <name type="scientific">Cytobacillus gottheilii</name>
    <dbReference type="NCBI Taxonomy" id="859144"/>
    <lineage>
        <taxon>Bacteria</taxon>
        <taxon>Bacillati</taxon>
        <taxon>Bacillota</taxon>
        <taxon>Bacilli</taxon>
        <taxon>Bacillales</taxon>
        <taxon>Bacillaceae</taxon>
        <taxon>Cytobacillus</taxon>
    </lineage>
</organism>
<sequence>MKKKQRDTFNKTENANVEFGIEFSGGMNASKMFDIPHMSKKEKDTKEKD</sequence>
<gene>
    <name evidence="2" type="ORF">J1899_08500</name>
</gene>
<evidence type="ECO:0000313" key="3">
    <source>
        <dbReference type="Proteomes" id="UP000679247"/>
    </source>
</evidence>
<dbReference type="RefSeq" id="WP_156495806.1">
    <property type="nucleotide sequence ID" value="NZ_CANKUS010000006.1"/>
</dbReference>
<dbReference type="EMBL" id="CP071709">
    <property type="protein sequence ID" value="QVY63068.1"/>
    <property type="molecule type" value="Genomic_DNA"/>
</dbReference>
<evidence type="ECO:0000256" key="1">
    <source>
        <dbReference type="SAM" id="MobiDB-lite"/>
    </source>
</evidence>
<evidence type="ECO:0000313" key="2">
    <source>
        <dbReference type="EMBL" id="QVY63068.1"/>
    </source>
</evidence>
<dbReference type="Proteomes" id="UP000679247">
    <property type="component" value="Chromosome"/>
</dbReference>
<name>A0ABX8FGC6_9BACI</name>
<feature type="compositionally biased region" description="Basic and acidic residues" evidence="1">
    <location>
        <begin position="37"/>
        <end position="49"/>
    </location>
</feature>
<accession>A0ABX8FGC6</accession>
<protein>
    <submittedName>
        <fullName evidence="2">Uncharacterized protein</fullName>
    </submittedName>
</protein>
<proteinExistence type="predicted"/>